<dbReference type="AlphaFoldDB" id="A0A6N0HU04"/>
<organism evidence="4 5">
    <name type="scientific">Candidatus Reidiella endopervernicosa</name>
    <dbReference type="NCBI Taxonomy" id="2738883"/>
    <lineage>
        <taxon>Bacteria</taxon>
        <taxon>Pseudomonadati</taxon>
        <taxon>Pseudomonadota</taxon>
        <taxon>Gammaproteobacteria</taxon>
        <taxon>Candidatus Reidiella</taxon>
    </lineage>
</organism>
<proteinExistence type="inferred from homology"/>
<dbReference type="SUPFAM" id="SSF53955">
    <property type="entry name" value="Lysozyme-like"/>
    <property type="match status" value="1"/>
</dbReference>
<evidence type="ECO:0000256" key="1">
    <source>
        <dbReference type="ARBA" id="ARBA00007734"/>
    </source>
</evidence>
<gene>
    <name evidence="4" type="ORF">HUE57_04570</name>
</gene>
<feature type="domain" description="Transglycosylase SLT" evidence="2">
    <location>
        <begin position="100"/>
        <end position="207"/>
    </location>
</feature>
<dbReference type="InterPro" id="IPR025392">
    <property type="entry name" value="DUF4124"/>
</dbReference>
<dbReference type="KEGG" id="rev:HUE57_04570"/>
<dbReference type="Gene3D" id="1.10.530.10">
    <property type="match status" value="1"/>
</dbReference>
<dbReference type="PANTHER" id="PTHR37423">
    <property type="entry name" value="SOLUBLE LYTIC MUREIN TRANSGLYCOSYLASE-RELATED"/>
    <property type="match status" value="1"/>
</dbReference>
<dbReference type="InterPro" id="IPR023346">
    <property type="entry name" value="Lysozyme-like_dom_sf"/>
</dbReference>
<dbReference type="Proteomes" id="UP000509658">
    <property type="component" value="Chromosome"/>
</dbReference>
<evidence type="ECO:0000313" key="4">
    <source>
        <dbReference type="EMBL" id="QKQ25646.1"/>
    </source>
</evidence>
<sequence length="223" mass="24445">MSDSSVTLPTMKDLHSHSRTIGHLLARLLLPLLALSAFSIQADIYKYTDKDGVVTYSSLKPMGLTYEELIPSCLMSYIGCDMANSDWRKVALNTEAFKDLVAKAAKRHNVDAALVRAVIHAESAFNRKAVSRAGAKGLMQLMPTTARYLGVGNPFNAAQNIDGGAKYLSELLGRFGNQKLAIAAYNAGPTAVTRYNGIPPYKETKNYVKRVSTLLKRYRSVIN</sequence>
<dbReference type="RefSeq" id="WP_135622295.1">
    <property type="nucleotide sequence ID" value="NZ_CP054491.1"/>
</dbReference>
<evidence type="ECO:0000259" key="2">
    <source>
        <dbReference type="Pfam" id="PF01464"/>
    </source>
</evidence>
<evidence type="ECO:0000259" key="3">
    <source>
        <dbReference type="Pfam" id="PF13511"/>
    </source>
</evidence>
<name>A0A6N0HU04_9GAMM</name>
<dbReference type="EMBL" id="CP054491">
    <property type="protein sequence ID" value="QKQ25646.1"/>
    <property type="molecule type" value="Genomic_DNA"/>
</dbReference>
<dbReference type="Pfam" id="PF01464">
    <property type="entry name" value="SLT"/>
    <property type="match status" value="1"/>
</dbReference>
<protein>
    <submittedName>
        <fullName evidence="4">Lytic transglycosylase domain-containing protein</fullName>
    </submittedName>
</protein>
<reference evidence="4 5" key="1">
    <citation type="submission" date="2020-05" db="EMBL/GenBank/DDBJ databases">
        <title>Horizontal transmission and recombination maintain forever young bacterial symbiont genomes.</title>
        <authorList>
            <person name="Russell S.L."/>
            <person name="Pepper-Tunick E."/>
            <person name="Svedberg J."/>
            <person name="Byrne A."/>
            <person name="Ruelas Castillo J."/>
            <person name="Vollmers C."/>
            <person name="Beinart R.A."/>
            <person name="Corbett-Detig R."/>
        </authorList>
    </citation>
    <scope>NUCLEOTIDE SEQUENCE [LARGE SCALE GENOMIC DNA]</scope>
    <source>
        <strain evidence="4">Santa_Monica_outfall</strain>
    </source>
</reference>
<accession>A0A6N0HU04</accession>
<dbReference type="CDD" id="cd00254">
    <property type="entry name" value="LT-like"/>
    <property type="match status" value="1"/>
</dbReference>
<feature type="domain" description="DUF4124" evidence="3">
    <location>
        <begin position="32"/>
        <end position="60"/>
    </location>
</feature>
<dbReference type="InterPro" id="IPR008258">
    <property type="entry name" value="Transglycosylase_SLT_dom_1"/>
</dbReference>
<comment type="similarity">
    <text evidence="1">Belongs to the transglycosylase Slt family.</text>
</comment>
<dbReference type="Pfam" id="PF13511">
    <property type="entry name" value="DUF4124"/>
    <property type="match status" value="1"/>
</dbReference>
<dbReference type="PANTHER" id="PTHR37423:SF2">
    <property type="entry name" value="MEMBRANE-BOUND LYTIC MUREIN TRANSGLYCOSYLASE C"/>
    <property type="match status" value="1"/>
</dbReference>
<keyword evidence="5" id="KW-1185">Reference proteome</keyword>
<evidence type="ECO:0000313" key="5">
    <source>
        <dbReference type="Proteomes" id="UP000509658"/>
    </source>
</evidence>